<dbReference type="Proteomes" id="UP000095558">
    <property type="component" value="Unassembled WGS sequence"/>
</dbReference>
<evidence type="ECO:0000313" key="2">
    <source>
        <dbReference type="Proteomes" id="UP000095558"/>
    </source>
</evidence>
<protein>
    <submittedName>
        <fullName evidence="1">Uncharacterized protein</fullName>
    </submittedName>
</protein>
<name>A0A174D8H0_9CLOT</name>
<accession>A0A174D8H0</accession>
<dbReference type="RefSeq" id="WP_055276392.1">
    <property type="nucleotide sequence ID" value="NZ_CYZV01000017.1"/>
</dbReference>
<gene>
    <name evidence="1" type="ORF">ERS852470_01746</name>
</gene>
<proteinExistence type="predicted"/>
<dbReference type="EMBL" id="CYZV01000017">
    <property type="protein sequence ID" value="CUO21931.1"/>
    <property type="molecule type" value="Genomic_DNA"/>
</dbReference>
<dbReference type="OrthoDB" id="9961881at2"/>
<sequence>MTKSISKLRIAERKKVIVKRIDKLEQFILEGNTNSLARKAFEINLIHLREEYKELEILERSFEIEET</sequence>
<reference evidence="1 2" key="1">
    <citation type="submission" date="2015-09" db="EMBL/GenBank/DDBJ databases">
        <authorList>
            <consortium name="Pathogen Informatics"/>
        </authorList>
    </citation>
    <scope>NUCLEOTIDE SEQUENCE [LARGE SCALE GENOMIC DNA]</scope>
    <source>
        <strain evidence="1 2">2789STDY5834855</strain>
    </source>
</reference>
<organism evidence="1 2">
    <name type="scientific">Clostridium disporicum</name>
    <dbReference type="NCBI Taxonomy" id="84024"/>
    <lineage>
        <taxon>Bacteria</taxon>
        <taxon>Bacillati</taxon>
        <taxon>Bacillota</taxon>
        <taxon>Clostridia</taxon>
        <taxon>Eubacteriales</taxon>
        <taxon>Clostridiaceae</taxon>
        <taxon>Clostridium</taxon>
    </lineage>
</organism>
<dbReference type="AlphaFoldDB" id="A0A174D8H0"/>
<evidence type="ECO:0000313" key="1">
    <source>
        <dbReference type="EMBL" id="CUO21931.1"/>
    </source>
</evidence>